<dbReference type="PANTHER" id="PTHR24042">
    <property type="entry name" value="NEL HOMOLOG"/>
    <property type="match status" value="1"/>
</dbReference>
<keyword evidence="3" id="KW-0677">Repeat</keyword>
<dbReference type="InterPro" id="IPR049883">
    <property type="entry name" value="NOTCH1_EGF-like"/>
</dbReference>
<dbReference type="Pfam" id="PF07645">
    <property type="entry name" value="EGF_CA"/>
    <property type="match status" value="2"/>
</dbReference>
<keyword evidence="7" id="KW-1133">Transmembrane helix</keyword>
<comment type="caution">
    <text evidence="6">Lacks conserved residue(s) required for the propagation of feature annotation.</text>
</comment>
<evidence type="ECO:0000256" key="6">
    <source>
        <dbReference type="PROSITE-ProRule" id="PRU00076"/>
    </source>
</evidence>
<dbReference type="InterPro" id="IPR000152">
    <property type="entry name" value="EGF-type_Asp/Asn_hydroxyl_site"/>
</dbReference>
<proteinExistence type="predicted"/>
<dbReference type="PROSITE" id="PS50026">
    <property type="entry name" value="EGF_3"/>
    <property type="match status" value="1"/>
</dbReference>
<dbReference type="InterPro" id="IPR000742">
    <property type="entry name" value="EGF"/>
</dbReference>
<keyword evidence="1 6" id="KW-0245">EGF-like domain</keyword>
<dbReference type="SUPFAM" id="SSF57196">
    <property type="entry name" value="EGF/Laminin"/>
    <property type="match status" value="2"/>
</dbReference>
<protein>
    <recommendedName>
        <fullName evidence="8">EGF-like domain-containing protein</fullName>
    </recommendedName>
</protein>
<dbReference type="CDD" id="cd00054">
    <property type="entry name" value="EGF_CA"/>
    <property type="match status" value="2"/>
</dbReference>
<dbReference type="PROSITE" id="PS01187">
    <property type="entry name" value="EGF_CA"/>
    <property type="match status" value="2"/>
</dbReference>
<dbReference type="SMART" id="SM00179">
    <property type="entry name" value="EGF_CA"/>
    <property type="match status" value="2"/>
</dbReference>
<evidence type="ECO:0000256" key="7">
    <source>
        <dbReference type="SAM" id="Phobius"/>
    </source>
</evidence>
<keyword evidence="2" id="KW-0732">Signal</keyword>
<dbReference type="InterPro" id="IPR051586">
    <property type="entry name" value="PKC-binding_NELL"/>
</dbReference>
<dbReference type="Gene3D" id="2.10.25.10">
    <property type="entry name" value="Laminin"/>
    <property type="match status" value="2"/>
</dbReference>
<keyword evidence="7" id="KW-0812">Transmembrane</keyword>
<dbReference type="FunFam" id="2.10.25.10:FF:000038">
    <property type="entry name" value="Fibrillin 2"/>
    <property type="match status" value="2"/>
</dbReference>
<dbReference type="InterPro" id="IPR001881">
    <property type="entry name" value="EGF-like_Ca-bd_dom"/>
</dbReference>
<reference evidence="9" key="1">
    <citation type="submission" date="2020-08" db="EMBL/GenBank/DDBJ databases">
        <title>Multicomponent nature underlies the extraordinary mechanical properties of spider dragline silk.</title>
        <authorList>
            <person name="Kono N."/>
            <person name="Nakamura H."/>
            <person name="Mori M."/>
            <person name="Yoshida Y."/>
            <person name="Ohtoshi R."/>
            <person name="Malay A.D."/>
            <person name="Moran D.A.P."/>
            <person name="Tomita M."/>
            <person name="Numata K."/>
            <person name="Arakawa K."/>
        </authorList>
    </citation>
    <scope>NUCLEOTIDE SEQUENCE</scope>
</reference>
<feature type="transmembrane region" description="Helical" evidence="7">
    <location>
        <begin position="424"/>
        <end position="447"/>
    </location>
</feature>
<dbReference type="SMART" id="SM00181">
    <property type="entry name" value="EGF"/>
    <property type="match status" value="4"/>
</dbReference>
<feature type="domain" description="EGF-like" evidence="8">
    <location>
        <begin position="320"/>
        <end position="357"/>
    </location>
</feature>
<dbReference type="PROSITE" id="PS00010">
    <property type="entry name" value="ASX_HYDROXYL"/>
    <property type="match status" value="2"/>
</dbReference>
<dbReference type="PROSITE" id="PS00022">
    <property type="entry name" value="EGF_1"/>
    <property type="match status" value="1"/>
</dbReference>
<evidence type="ECO:0000256" key="5">
    <source>
        <dbReference type="ARBA" id="ARBA00023180"/>
    </source>
</evidence>
<comment type="caution">
    <text evidence="9">The sequence shown here is derived from an EMBL/GenBank/DDBJ whole genome shotgun (WGS) entry which is preliminary data.</text>
</comment>
<dbReference type="GO" id="GO:0008201">
    <property type="term" value="F:heparin binding"/>
    <property type="evidence" value="ECO:0007669"/>
    <property type="project" value="TreeGrafter"/>
</dbReference>
<evidence type="ECO:0000313" key="10">
    <source>
        <dbReference type="Proteomes" id="UP000886998"/>
    </source>
</evidence>
<dbReference type="AlphaFoldDB" id="A0A8X6MM13"/>
<dbReference type="OrthoDB" id="6429323at2759"/>
<evidence type="ECO:0000256" key="1">
    <source>
        <dbReference type="ARBA" id="ARBA00022536"/>
    </source>
</evidence>
<keyword evidence="7" id="KW-0472">Membrane</keyword>
<keyword evidence="4" id="KW-1015">Disulfide bond</keyword>
<evidence type="ECO:0000256" key="3">
    <source>
        <dbReference type="ARBA" id="ARBA00022737"/>
    </source>
</evidence>
<dbReference type="GO" id="GO:0005509">
    <property type="term" value="F:calcium ion binding"/>
    <property type="evidence" value="ECO:0007669"/>
    <property type="project" value="InterPro"/>
</dbReference>
<name>A0A8X6MM13_9ARAC</name>
<dbReference type="EMBL" id="BMAV01028092">
    <property type="protein sequence ID" value="GFS64981.1"/>
    <property type="molecule type" value="Genomic_DNA"/>
</dbReference>
<dbReference type="PANTHER" id="PTHR24042:SF5">
    <property type="entry name" value="EGF-LIKE CALCIUM-BINDING DOMAIN-CONTAINING PROTEIN"/>
    <property type="match status" value="1"/>
</dbReference>
<dbReference type="InterPro" id="IPR018097">
    <property type="entry name" value="EGF_Ca-bd_CS"/>
</dbReference>
<keyword evidence="5" id="KW-0325">Glycoprotein</keyword>
<evidence type="ECO:0000256" key="4">
    <source>
        <dbReference type="ARBA" id="ARBA00023157"/>
    </source>
</evidence>
<evidence type="ECO:0000256" key="2">
    <source>
        <dbReference type="ARBA" id="ARBA00022729"/>
    </source>
</evidence>
<dbReference type="Proteomes" id="UP000886998">
    <property type="component" value="Unassembled WGS sequence"/>
</dbReference>
<accession>A0A8X6MM13</accession>
<evidence type="ECO:0000259" key="8">
    <source>
        <dbReference type="PROSITE" id="PS50026"/>
    </source>
</evidence>
<organism evidence="9 10">
    <name type="scientific">Trichonephila inaurata madagascariensis</name>
    <dbReference type="NCBI Taxonomy" id="2747483"/>
    <lineage>
        <taxon>Eukaryota</taxon>
        <taxon>Metazoa</taxon>
        <taxon>Ecdysozoa</taxon>
        <taxon>Arthropoda</taxon>
        <taxon>Chelicerata</taxon>
        <taxon>Arachnida</taxon>
        <taxon>Araneae</taxon>
        <taxon>Araneomorphae</taxon>
        <taxon>Entelegynae</taxon>
        <taxon>Araneoidea</taxon>
        <taxon>Nephilidae</taxon>
        <taxon>Trichonephila</taxon>
        <taxon>Trichonephila inaurata</taxon>
    </lineage>
</organism>
<dbReference type="GO" id="GO:0005615">
    <property type="term" value="C:extracellular space"/>
    <property type="evidence" value="ECO:0007669"/>
    <property type="project" value="TreeGrafter"/>
</dbReference>
<evidence type="ECO:0000313" key="9">
    <source>
        <dbReference type="EMBL" id="GFS64981.1"/>
    </source>
</evidence>
<sequence>MSRGNISHFVAGAFCFIIVANISVCYGALVDNLEKETLESSSLGALNDKKEKVLNSKQLGLHVDVTCNAINKCKNGGVCNKVCQCPKGTSGDFCEGVDWCENDRCGITNEVECLYNETSTQGYCKCKEPKNLYDDNTKTCQECDCGNDGECILVGNIKTCICKEGFAQYNFKCKPCDCGFGSLSCFFKRGGSKVCICKEKYALRTYGKIDSQCQLCDCGQYGKCHYDESEKVCECEENYIEYEGECRECFCGDKGSCNLDSQGEKICHCDYGSSPYRGICVPCHCDPWNVRGIGAKCIFVNDTRQCICPKGFWNKTTCEDINECLNKSACPPNTNCVNVPGTFQCECKTGYQISNPYEDVKHVGCKDIDECSINGTCIDPLTECVNAPGSYDCVCKKGYYSTAGNQGKSYIPMYNICYPATDQWLAATIALGTIMFFGICTSCCYIINKDKE</sequence>
<gene>
    <name evidence="9" type="ORF">TNIN_487311</name>
</gene>
<keyword evidence="10" id="KW-1185">Reference proteome</keyword>